<dbReference type="Proteomes" id="UP001206788">
    <property type="component" value="Unassembled WGS sequence"/>
</dbReference>
<comment type="caution">
    <text evidence="2">The sequence shown here is derived from an EMBL/GenBank/DDBJ whole genome shotgun (WGS) entry which is preliminary data.</text>
</comment>
<evidence type="ECO:0000256" key="1">
    <source>
        <dbReference type="ARBA" id="ARBA00022857"/>
    </source>
</evidence>
<proteinExistence type="predicted"/>
<organism evidence="2 3">
    <name type="scientific">Algoriphagus limi</name>
    <dbReference type="NCBI Taxonomy" id="2975273"/>
    <lineage>
        <taxon>Bacteria</taxon>
        <taxon>Pseudomonadati</taxon>
        <taxon>Bacteroidota</taxon>
        <taxon>Cytophagia</taxon>
        <taxon>Cytophagales</taxon>
        <taxon>Cyclobacteriaceae</taxon>
        <taxon>Algoriphagus</taxon>
    </lineage>
</organism>
<evidence type="ECO:0000313" key="2">
    <source>
        <dbReference type="EMBL" id="MCS5489114.1"/>
    </source>
</evidence>
<gene>
    <name evidence="2" type="ORF">NY014_01660</name>
</gene>
<protein>
    <submittedName>
        <fullName evidence="2">Acyl-CoA reductase</fullName>
    </submittedName>
</protein>
<reference evidence="2 3" key="1">
    <citation type="submission" date="2022-08" db="EMBL/GenBank/DDBJ databases">
        <title>Algoriphagus sp. CAU 1643 isolated from mud.</title>
        <authorList>
            <person name="Kim W."/>
        </authorList>
    </citation>
    <scope>NUCLEOTIDE SEQUENCE [LARGE SCALE GENOMIC DNA]</scope>
    <source>
        <strain evidence="2 3">CAU 1643</strain>
    </source>
</reference>
<evidence type="ECO:0000313" key="3">
    <source>
        <dbReference type="Proteomes" id="UP001206788"/>
    </source>
</evidence>
<keyword evidence="3" id="KW-1185">Reference proteome</keyword>
<sequence>MPFKNRVQAFINLGNLLAELPIEEKEGLFRRAENQNNWFTYSSCDKAFSGLIHMLESSQLEKWVSAYDFSKVQDSKDVGVLMAGNIPTVGFHDLMSVLLAGHGISAKLSSADSILMNFLIEKLIEIEPNLKNYIQVSEMLKGKDAYIATGSDNSSRYFQYYFGKYPSLIRQNRTSVGILKGDESEEEIKALGEDVFTYFGLGCRNVSKVFLPDEMYVEVLLSNWESFSGIADHHKYHNNYEYNKSIFLVNGEPHLDNGFLIMKKEEALVSPISVLYYETYNDKTDLEKKLEANKNKIQCIVAKKDFWPNAVEFGNAQLPGPKDYADGVDTLEFLLSL</sequence>
<name>A0ABT2G1H0_9BACT</name>
<dbReference type="InterPro" id="IPR008670">
    <property type="entry name" value="CoA_reduct_LuxC"/>
</dbReference>
<dbReference type="Pfam" id="PF05893">
    <property type="entry name" value="LuxC"/>
    <property type="match status" value="1"/>
</dbReference>
<dbReference type="EMBL" id="JANWGH010000001">
    <property type="protein sequence ID" value="MCS5489114.1"/>
    <property type="molecule type" value="Genomic_DNA"/>
</dbReference>
<keyword evidence="1" id="KW-0521">NADP</keyword>
<accession>A0ABT2G1H0</accession>